<sequence length="427" mass="47136">MRNRKGSTIVMTLIVFTVLMIFGISILNLMVNENKMSLYHQYKTQAYYIARAGAEAVEAAILEMDEEELEKLNEKLEDNNKVDVEEILIGEGKAKEELIKEDNVLTIKSIGEVKGVKNILSKIMKEELRKGKTKIDYAIFSSGDIKLGNGTIEGNIGTNHSVIVANGNPNLNGDIYLTEKGNLSAPDWWEKSWVKTHYIKSGKEIHYESIKFPSFPINNSNIDLIQGGSNQTTISTSKDYNKFEVNANTKIYIDNTKEDIILKIKQFNLNNGHIILLGNNKLTIYVENMVIGSGSTINYEGNQKNTNVFYYGASRLIISGNQKLFANLYINNSELELGGSGSIVGNVYSNGGNIFLSGNSDITKGLIYAPKTDINFTGSGKAYGAVIGKTVNISGGGKVVYDPNYVDNSIIGGESTEKILFKPSHYK</sequence>
<keyword evidence="5" id="KW-1185">Reference proteome</keyword>
<feature type="coiled-coil region" evidence="1">
    <location>
        <begin position="59"/>
        <end position="86"/>
    </location>
</feature>
<protein>
    <recommendedName>
        <fullName evidence="3">DUF7305 domain-containing protein</fullName>
    </recommendedName>
</protein>
<accession>A0A6N7XR51</accession>
<dbReference type="EMBL" id="VUNQ01000001">
    <property type="protein sequence ID" value="MST99872.1"/>
    <property type="molecule type" value="Genomic_DNA"/>
</dbReference>
<dbReference type="Proteomes" id="UP000469523">
    <property type="component" value="Unassembled WGS sequence"/>
</dbReference>
<evidence type="ECO:0000313" key="4">
    <source>
        <dbReference type="EMBL" id="MST99872.1"/>
    </source>
</evidence>
<evidence type="ECO:0000313" key="5">
    <source>
        <dbReference type="Proteomes" id="UP000469523"/>
    </source>
</evidence>
<keyword evidence="2" id="KW-1133">Transmembrane helix</keyword>
<gene>
    <name evidence="4" type="ORF">FYJ83_00140</name>
</gene>
<evidence type="ECO:0000259" key="3">
    <source>
        <dbReference type="Pfam" id="PF23981"/>
    </source>
</evidence>
<feature type="transmembrane region" description="Helical" evidence="2">
    <location>
        <begin position="9"/>
        <end position="31"/>
    </location>
</feature>
<dbReference type="RefSeq" id="WP_154437889.1">
    <property type="nucleotide sequence ID" value="NZ_VUNQ01000001.1"/>
</dbReference>
<name>A0A6N7XR51_9FIRM</name>
<keyword evidence="2" id="KW-0812">Transmembrane</keyword>
<dbReference type="InterPro" id="IPR055729">
    <property type="entry name" value="DUF7305"/>
</dbReference>
<keyword evidence="2" id="KW-0472">Membrane</keyword>
<feature type="domain" description="DUF7305" evidence="3">
    <location>
        <begin position="354"/>
        <end position="404"/>
    </location>
</feature>
<dbReference type="AlphaFoldDB" id="A0A6N7XR51"/>
<proteinExistence type="predicted"/>
<evidence type="ECO:0000256" key="1">
    <source>
        <dbReference type="SAM" id="Coils"/>
    </source>
</evidence>
<dbReference type="Gene3D" id="2.160.20.120">
    <property type="match status" value="1"/>
</dbReference>
<comment type="caution">
    <text evidence="4">The sequence shown here is derived from an EMBL/GenBank/DDBJ whole genome shotgun (WGS) entry which is preliminary data.</text>
</comment>
<organism evidence="4 5">
    <name type="scientific">Tissierella pigra</name>
    <dbReference type="NCBI Taxonomy" id="2607614"/>
    <lineage>
        <taxon>Bacteria</taxon>
        <taxon>Bacillati</taxon>
        <taxon>Bacillota</taxon>
        <taxon>Tissierellia</taxon>
        <taxon>Tissierellales</taxon>
        <taxon>Tissierellaceae</taxon>
        <taxon>Tissierella</taxon>
    </lineage>
</organism>
<reference evidence="4 5" key="1">
    <citation type="submission" date="2019-09" db="EMBL/GenBank/DDBJ databases">
        <title>In-depth cultivation of the pig gut microbiome towards novel bacterial diversity and tailored functional studies.</title>
        <authorList>
            <person name="Wylensek D."/>
            <person name="Hitch T.C.A."/>
            <person name="Clavel T."/>
        </authorList>
    </citation>
    <scope>NUCLEOTIDE SEQUENCE [LARGE SCALE GENOMIC DNA]</scope>
    <source>
        <strain evidence="4 5">WCA3-693-APC-4?</strain>
    </source>
</reference>
<keyword evidence="1" id="KW-0175">Coiled coil</keyword>
<dbReference type="Pfam" id="PF23981">
    <property type="entry name" value="DUF7305"/>
    <property type="match status" value="1"/>
</dbReference>
<evidence type="ECO:0000256" key="2">
    <source>
        <dbReference type="SAM" id="Phobius"/>
    </source>
</evidence>